<keyword evidence="1" id="KW-0472">Membrane</keyword>
<feature type="transmembrane region" description="Helical" evidence="1">
    <location>
        <begin position="20"/>
        <end position="40"/>
    </location>
</feature>
<dbReference type="Proteomes" id="UP000440713">
    <property type="component" value="Unassembled WGS sequence"/>
</dbReference>
<evidence type="ECO:0000256" key="1">
    <source>
        <dbReference type="SAM" id="Phobius"/>
    </source>
</evidence>
<protein>
    <submittedName>
        <fullName evidence="2">DUF4956 domain-containing protein</fullName>
    </submittedName>
</protein>
<keyword evidence="3" id="KW-1185">Reference proteome</keyword>
<comment type="caution">
    <text evidence="2">The sequence shown here is derived from an EMBL/GenBank/DDBJ whole genome shotgun (WGS) entry which is preliminary data.</text>
</comment>
<dbReference type="Pfam" id="PF16316">
    <property type="entry name" value="DUF4956"/>
    <property type="match status" value="1"/>
</dbReference>
<feature type="transmembrane region" description="Helical" evidence="1">
    <location>
        <begin position="97"/>
        <end position="130"/>
    </location>
</feature>
<evidence type="ECO:0000313" key="2">
    <source>
        <dbReference type="EMBL" id="MST62595.1"/>
    </source>
</evidence>
<dbReference type="EMBL" id="VUNE01000003">
    <property type="protein sequence ID" value="MST62595.1"/>
    <property type="molecule type" value="Genomic_DNA"/>
</dbReference>
<name>A0A6N7X0C5_9FIRM</name>
<gene>
    <name evidence="2" type="ORF">FYJ71_06415</name>
</gene>
<sequence>MINEILTTSIVSNGITAQNFLICSIVSIALGIISTFIYMYKNSYSKNFVVTLALLPAIVQGVILLVNGNLGTGVAVMGAFSLVRFRSIPGGAREIGSIFLSMAIGLAAGMGYIAIAALFVLIIGIANLILLSSNFADQKNSEKDLKIIIPESLDYTEVFDDIFEKYTTKSDLITAKTTNMGSLYELYYQIKLKNVKDEKKFIDDLRCRNGNLNIMCGRLKKKEEL</sequence>
<dbReference type="RefSeq" id="WP_154537978.1">
    <property type="nucleotide sequence ID" value="NZ_JAQYHJ010000103.1"/>
</dbReference>
<organism evidence="2 3">
    <name type="scientific">Peptostreptococcus porci</name>
    <dbReference type="NCBI Taxonomy" id="2652282"/>
    <lineage>
        <taxon>Bacteria</taxon>
        <taxon>Bacillati</taxon>
        <taxon>Bacillota</taxon>
        <taxon>Clostridia</taxon>
        <taxon>Peptostreptococcales</taxon>
        <taxon>Peptostreptococcaceae</taxon>
        <taxon>Peptostreptococcus</taxon>
    </lineage>
</organism>
<reference evidence="2 3" key="1">
    <citation type="submission" date="2019-08" db="EMBL/GenBank/DDBJ databases">
        <title>In-depth cultivation of the pig gut microbiome towards novel bacterial diversity and tailored functional studies.</title>
        <authorList>
            <person name="Wylensek D."/>
            <person name="Hitch T.C.A."/>
            <person name="Clavel T."/>
        </authorList>
    </citation>
    <scope>NUCLEOTIDE SEQUENCE [LARGE SCALE GENOMIC DNA]</scope>
    <source>
        <strain evidence="2 3">WCA-SAB-591-4A-A</strain>
    </source>
</reference>
<keyword evidence="1" id="KW-1133">Transmembrane helix</keyword>
<dbReference type="AlphaFoldDB" id="A0A6N7X0C5"/>
<proteinExistence type="predicted"/>
<keyword evidence="1" id="KW-0812">Transmembrane</keyword>
<feature type="transmembrane region" description="Helical" evidence="1">
    <location>
        <begin position="52"/>
        <end position="85"/>
    </location>
</feature>
<evidence type="ECO:0000313" key="3">
    <source>
        <dbReference type="Proteomes" id="UP000440713"/>
    </source>
</evidence>
<accession>A0A6N7X0C5</accession>
<dbReference type="InterPro" id="IPR032531">
    <property type="entry name" value="DUF4956"/>
</dbReference>